<comment type="subcellular location">
    <subcellularLocation>
        <location evidence="1">Cell membrane</location>
        <topology evidence="1">Multi-pass membrane protein</topology>
    </subcellularLocation>
</comment>
<feature type="transmembrane region" description="Helical" evidence="8">
    <location>
        <begin position="920"/>
        <end position="941"/>
    </location>
</feature>
<comment type="similarity">
    <text evidence="2">Belongs to the patched family.</text>
</comment>
<feature type="transmembrane region" description="Helical" evidence="8">
    <location>
        <begin position="879"/>
        <end position="900"/>
    </location>
</feature>
<feature type="transmembrane region" description="Helical" evidence="8">
    <location>
        <begin position="430"/>
        <end position="450"/>
    </location>
</feature>
<feature type="transmembrane region" description="Helical" evidence="8">
    <location>
        <begin position="462"/>
        <end position="485"/>
    </location>
</feature>
<dbReference type="GO" id="GO:0006897">
    <property type="term" value="P:endocytosis"/>
    <property type="evidence" value="ECO:0007669"/>
    <property type="project" value="TreeGrafter"/>
</dbReference>
<dbReference type="InterPro" id="IPR000731">
    <property type="entry name" value="SSD"/>
</dbReference>
<keyword evidence="6 8" id="KW-0472">Membrane</keyword>
<dbReference type="GO" id="GO:0005886">
    <property type="term" value="C:plasma membrane"/>
    <property type="evidence" value="ECO:0007669"/>
    <property type="project" value="UniProtKB-SubCell"/>
</dbReference>
<evidence type="ECO:0000256" key="1">
    <source>
        <dbReference type="ARBA" id="ARBA00004651"/>
    </source>
</evidence>
<evidence type="ECO:0000256" key="7">
    <source>
        <dbReference type="ARBA" id="ARBA00023180"/>
    </source>
</evidence>
<dbReference type="AlphaFoldDB" id="A0A914KQC7"/>
<evidence type="ECO:0000313" key="10">
    <source>
        <dbReference type="Proteomes" id="UP000887563"/>
    </source>
</evidence>
<evidence type="ECO:0000256" key="5">
    <source>
        <dbReference type="ARBA" id="ARBA00022989"/>
    </source>
</evidence>
<dbReference type="PANTHER" id="PTHR10796:SF191">
    <property type="entry name" value="SSD DOMAIN-CONTAINING PROTEIN"/>
    <property type="match status" value="1"/>
</dbReference>
<reference evidence="11" key="1">
    <citation type="submission" date="2022-11" db="UniProtKB">
        <authorList>
            <consortium name="WormBaseParasite"/>
        </authorList>
    </citation>
    <scope>IDENTIFICATION</scope>
</reference>
<evidence type="ECO:0000256" key="6">
    <source>
        <dbReference type="ARBA" id="ARBA00023136"/>
    </source>
</evidence>
<feature type="transmembrane region" description="Helical" evidence="8">
    <location>
        <begin position="849"/>
        <end position="872"/>
    </location>
</feature>
<sequence>MLQLFKSSLPKPNIFAFDEYFIKAFWRWGLLVYCLRWPLLLLPFLLTGILSIGFVWIEEQTTRDPLFVFSPENARWRYERAVLTQHWPLDEQHFWPGKSYDYNGYVDVIAAGRRRKSNLDPEGLARPNILLSGYLNELERINEYIIHNLTVPLQLPNNNQTLQVSFTDLCMTYAWKCYENEHITMLQPKGHWTGREGFLKAEIVELAKDIIEKEVKITYPIGWRGTEPLYFGALVGGVHLTDSEGHFNYASAIRLTYNVRDGNLIGQVSERWRKKLAEYLTDKKKPASHLLEFGLYHNMSLPEGLQDVADTLMPKFVGCIFVLFLFCMGCSIVLLSDTSSSGKQTIVGIDWTRSKPLLGLAALLCPLLATLSAFGLLLWFGCLYNAIVNVSPFICLSIGIDDAFLMTAAWHRTCPELKTSKRLAEALAEAAVAISITSFTDMLTFGIGCFTTLPGVRLFCMYTFAGITFTYIYQITYFAAAMAFAGKMEEFGQHSIFPFYKTVELDKAKSNFEKLTIVGSSPRSKCEKEEKQVDNNWLVEFKKCWNEEKKMKEIDTMEEEDKDLTTTNNSQTTTKQTFVNRLFREVYGPFLLNKKTKLYIFLCYSLYLLFALLGVSHMEEGLHPKELVKSSFYLTDFYVLIDETFWREVGHLPMLGPIIFYCGFDCQCCLQLQVVVNNPPNFVNFTQRQRLNQLVLAFEDTEFTMKRNATLFWLNAFDAKIKEDLVERNISEPKTPQEWHQRCLEWLLSAGGRRLWELDMHWIDGFLVAFRFQIGLRNYRTPTEHTNGCRLMRSIADSFPEFNVTTFHEYYPFSDQYIELKPALYRNCLIAVLCMGFIALLMIPSWPAAFFIIAAIVSIDIGVIGYMSLWGVNLESVSMITIIMSIGFSVDLSAHITYAFVKAPEGLTSNERAIAALETLGWPVFLGAFSTVVGIMVLTLVDAVIILIFFKTVFLVIIFSLLHGIVFLPILLTVAMPNEGCGCQNEDARK</sequence>
<evidence type="ECO:0000313" key="11">
    <source>
        <dbReference type="WBParaSite" id="Minc3s00056g02902"/>
    </source>
</evidence>
<dbReference type="GO" id="GO:0030659">
    <property type="term" value="C:cytoplasmic vesicle membrane"/>
    <property type="evidence" value="ECO:0007669"/>
    <property type="project" value="TreeGrafter"/>
</dbReference>
<keyword evidence="3" id="KW-1003">Cell membrane</keyword>
<feature type="transmembrane region" description="Helical" evidence="8">
    <location>
        <begin position="356"/>
        <end position="380"/>
    </location>
</feature>
<proteinExistence type="inferred from homology"/>
<feature type="transmembrane region" description="Helical" evidence="8">
    <location>
        <begin position="824"/>
        <end position="843"/>
    </location>
</feature>
<feature type="transmembrane region" description="Helical" evidence="8">
    <location>
        <begin position="598"/>
        <end position="615"/>
    </location>
</feature>
<dbReference type="PROSITE" id="PS50156">
    <property type="entry name" value="SSD"/>
    <property type="match status" value="2"/>
</dbReference>
<name>A0A914KQC7_MELIC</name>
<evidence type="ECO:0000256" key="2">
    <source>
        <dbReference type="ARBA" id="ARBA00005585"/>
    </source>
</evidence>
<feature type="domain" description="SSD" evidence="9">
    <location>
        <begin position="848"/>
        <end position="974"/>
    </location>
</feature>
<dbReference type="Gene3D" id="1.20.1640.10">
    <property type="entry name" value="Multidrug efflux transporter AcrB transmembrane domain"/>
    <property type="match status" value="2"/>
</dbReference>
<dbReference type="FunFam" id="1.20.1640.10:FF:000013">
    <property type="entry name" value="PaTched Related family"/>
    <property type="match status" value="1"/>
</dbReference>
<feature type="domain" description="SSD" evidence="9">
    <location>
        <begin position="349"/>
        <end position="484"/>
    </location>
</feature>
<dbReference type="PANTHER" id="PTHR10796">
    <property type="entry name" value="PATCHED-RELATED"/>
    <property type="match status" value="1"/>
</dbReference>
<keyword evidence="10" id="KW-1185">Reference proteome</keyword>
<dbReference type="Pfam" id="PF02460">
    <property type="entry name" value="Patched"/>
    <property type="match status" value="1"/>
</dbReference>
<evidence type="ECO:0000259" key="9">
    <source>
        <dbReference type="PROSITE" id="PS50156"/>
    </source>
</evidence>
<keyword evidence="7" id="KW-0325">Glycoprotein</keyword>
<evidence type="ECO:0000256" key="8">
    <source>
        <dbReference type="SAM" id="Phobius"/>
    </source>
</evidence>
<feature type="transmembrane region" description="Helical" evidence="8">
    <location>
        <begin position="953"/>
        <end position="976"/>
    </location>
</feature>
<keyword evidence="4 8" id="KW-0812">Transmembrane</keyword>
<dbReference type="WBParaSite" id="Minc3s00056g02902">
    <property type="protein sequence ID" value="Minc3s00056g02902"/>
    <property type="gene ID" value="Minc3s00056g02902"/>
</dbReference>
<dbReference type="Proteomes" id="UP000887563">
    <property type="component" value="Unplaced"/>
</dbReference>
<protein>
    <submittedName>
        <fullName evidence="11">SSD domain-containing protein</fullName>
    </submittedName>
</protein>
<feature type="transmembrane region" description="Helical" evidence="8">
    <location>
        <begin position="37"/>
        <end position="57"/>
    </location>
</feature>
<dbReference type="GO" id="GO:0018996">
    <property type="term" value="P:molting cycle, collagen and cuticulin-based cuticle"/>
    <property type="evidence" value="ECO:0007669"/>
    <property type="project" value="TreeGrafter"/>
</dbReference>
<organism evidence="10 11">
    <name type="scientific">Meloidogyne incognita</name>
    <name type="common">Southern root-knot nematode worm</name>
    <name type="synonym">Oxyuris incognita</name>
    <dbReference type="NCBI Taxonomy" id="6306"/>
    <lineage>
        <taxon>Eukaryota</taxon>
        <taxon>Metazoa</taxon>
        <taxon>Ecdysozoa</taxon>
        <taxon>Nematoda</taxon>
        <taxon>Chromadorea</taxon>
        <taxon>Rhabditida</taxon>
        <taxon>Tylenchina</taxon>
        <taxon>Tylenchomorpha</taxon>
        <taxon>Tylenchoidea</taxon>
        <taxon>Meloidogynidae</taxon>
        <taxon>Meloidogyninae</taxon>
        <taxon>Meloidogyne</taxon>
        <taxon>Meloidogyne incognita group</taxon>
    </lineage>
</organism>
<dbReference type="InterPro" id="IPR051697">
    <property type="entry name" value="Patched_domain-protein"/>
</dbReference>
<feature type="transmembrane region" description="Helical" evidence="8">
    <location>
        <begin position="387"/>
        <end position="410"/>
    </location>
</feature>
<evidence type="ECO:0000256" key="4">
    <source>
        <dbReference type="ARBA" id="ARBA00022692"/>
    </source>
</evidence>
<keyword evidence="5 8" id="KW-1133">Transmembrane helix</keyword>
<feature type="transmembrane region" description="Helical" evidence="8">
    <location>
        <begin position="316"/>
        <end position="336"/>
    </location>
</feature>
<accession>A0A914KQC7</accession>
<dbReference type="InterPro" id="IPR003392">
    <property type="entry name" value="PTHD_SSD"/>
</dbReference>
<dbReference type="SUPFAM" id="SSF82866">
    <property type="entry name" value="Multidrug efflux transporter AcrB transmembrane domain"/>
    <property type="match status" value="2"/>
</dbReference>
<evidence type="ECO:0000256" key="3">
    <source>
        <dbReference type="ARBA" id="ARBA00022475"/>
    </source>
</evidence>